<evidence type="ECO:0000313" key="3">
    <source>
        <dbReference type="Proteomes" id="UP001157440"/>
    </source>
</evidence>
<comment type="caution">
    <text evidence="2">The sequence shown here is derived from an EMBL/GenBank/DDBJ whole genome shotgun (WGS) entry which is preliminary data.</text>
</comment>
<dbReference type="InterPro" id="IPR025668">
    <property type="entry name" value="Tnp_DDE_dom"/>
</dbReference>
<evidence type="ECO:0000259" key="1">
    <source>
        <dbReference type="Pfam" id="PF13701"/>
    </source>
</evidence>
<reference evidence="3" key="1">
    <citation type="journal article" date="2019" name="Int. J. Syst. Evol. Microbiol.">
        <title>The Global Catalogue of Microorganisms (GCM) 10K type strain sequencing project: providing services to taxonomists for standard genome sequencing and annotation.</title>
        <authorList>
            <consortium name="The Broad Institute Genomics Platform"/>
            <consortium name="The Broad Institute Genome Sequencing Center for Infectious Disease"/>
            <person name="Wu L."/>
            <person name="Ma J."/>
        </authorList>
    </citation>
    <scope>NUCLEOTIDE SEQUENCE [LARGE SCALE GENOMIC DNA]</scope>
    <source>
        <strain evidence="3">NBRC 103632</strain>
    </source>
</reference>
<dbReference type="AlphaFoldDB" id="A0AA37WS41"/>
<dbReference type="EMBL" id="BSPL01000012">
    <property type="protein sequence ID" value="GLS69897.1"/>
    <property type="molecule type" value="Genomic_DNA"/>
</dbReference>
<evidence type="ECO:0000313" key="2">
    <source>
        <dbReference type="EMBL" id="GLS69897.1"/>
    </source>
</evidence>
<proteinExistence type="predicted"/>
<sequence>MAYIFGLTGTRALAAKVEATADHIRVVRAVDDMDAVRGFAETAHAAKFWRRQRRDAARIEATRLGIGIGIRYVVTNITTGTPEWLYAELYCARGQAENLIKLHKSQLASDRTSCRHPAANQMRLVLYIAAYWLTLTVRDAIMKDHRLARAEFATIRLQLLKLGPRIRESAARVRFAFAAACPKADLLHYLAGALGPAPA</sequence>
<dbReference type="Proteomes" id="UP001157440">
    <property type="component" value="Unassembled WGS sequence"/>
</dbReference>
<protein>
    <recommendedName>
        <fullName evidence="1">Transposase DDE domain-containing protein</fullName>
    </recommendedName>
</protein>
<accession>A0AA37WS41</accession>
<name>A0AA37WS41_9HYPH</name>
<dbReference type="Pfam" id="PF13701">
    <property type="entry name" value="DDE_Tnp_1_4"/>
    <property type="match status" value="1"/>
</dbReference>
<feature type="domain" description="Transposase DDE" evidence="1">
    <location>
        <begin position="2"/>
        <end position="194"/>
    </location>
</feature>
<gene>
    <name evidence="2" type="ORF">GCM10007890_19100</name>
</gene>
<organism evidence="2 3">
    <name type="scientific">Methylobacterium tardum</name>
    <dbReference type="NCBI Taxonomy" id="374432"/>
    <lineage>
        <taxon>Bacteria</taxon>
        <taxon>Pseudomonadati</taxon>
        <taxon>Pseudomonadota</taxon>
        <taxon>Alphaproteobacteria</taxon>
        <taxon>Hyphomicrobiales</taxon>
        <taxon>Methylobacteriaceae</taxon>
        <taxon>Methylobacterium</taxon>
    </lineage>
</organism>
<keyword evidence="3" id="KW-1185">Reference proteome</keyword>